<name>A0A0D1Z6T8_9EURO</name>
<evidence type="ECO:0000313" key="2">
    <source>
        <dbReference type="Proteomes" id="UP000054466"/>
    </source>
</evidence>
<dbReference type="Proteomes" id="UP000054466">
    <property type="component" value="Unassembled WGS sequence"/>
</dbReference>
<gene>
    <name evidence="1" type="ORF">PV07_11549</name>
</gene>
<dbReference type="AlphaFoldDB" id="A0A0D1Z6T8"/>
<reference evidence="1 2" key="1">
    <citation type="submission" date="2015-01" db="EMBL/GenBank/DDBJ databases">
        <title>The Genome Sequence of Cladophialophora immunda CBS83496.</title>
        <authorList>
            <consortium name="The Broad Institute Genomics Platform"/>
            <person name="Cuomo C."/>
            <person name="de Hoog S."/>
            <person name="Gorbushina A."/>
            <person name="Stielow B."/>
            <person name="Teixiera M."/>
            <person name="Abouelleil A."/>
            <person name="Chapman S.B."/>
            <person name="Priest M."/>
            <person name="Young S.K."/>
            <person name="Wortman J."/>
            <person name="Nusbaum C."/>
            <person name="Birren B."/>
        </authorList>
    </citation>
    <scope>NUCLEOTIDE SEQUENCE [LARGE SCALE GENOMIC DNA]</scope>
    <source>
        <strain evidence="1 2">CBS 83496</strain>
    </source>
</reference>
<evidence type="ECO:0000313" key="1">
    <source>
        <dbReference type="EMBL" id="KIW23341.1"/>
    </source>
</evidence>
<dbReference type="HOGENOM" id="CLU_2026474_0_0_1"/>
<dbReference type="VEuPathDB" id="FungiDB:PV07_11549"/>
<organism evidence="1 2">
    <name type="scientific">Cladophialophora immunda</name>
    <dbReference type="NCBI Taxonomy" id="569365"/>
    <lineage>
        <taxon>Eukaryota</taxon>
        <taxon>Fungi</taxon>
        <taxon>Dikarya</taxon>
        <taxon>Ascomycota</taxon>
        <taxon>Pezizomycotina</taxon>
        <taxon>Eurotiomycetes</taxon>
        <taxon>Chaetothyriomycetidae</taxon>
        <taxon>Chaetothyriales</taxon>
        <taxon>Herpotrichiellaceae</taxon>
        <taxon>Cladophialophora</taxon>
    </lineage>
</organism>
<keyword evidence="2" id="KW-1185">Reference proteome</keyword>
<accession>A0A0D1Z6T8</accession>
<dbReference type="RefSeq" id="XP_016243557.1">
    <property type="nucleotide sequence ID" value="XM_016398995.1"/>
</dbReference>
<dbReference type="GeneID" id="27350743"/>
<dbReference type="EMBL" id="KN847046">
    <property type="protein sequence ID" value="KIW23341.1"/>
    <property type="molecule type" value="Genomic_DNA"/>
</dbReference>
<protein>
    <submittedName>
        <fullName evidence="1">Uncharacterized protein</fullName>
    </submittedName>
</protein>
<sequence>MSTLRLVLKLARADPIADLVPDQGIGLQFTLPPVPFNDSITEPEHIDTSLEARQTTGLASWMAHWYPPPQCSDSACTVTSEDDLPHIQINGDGFTPGGLVFGGIYNWPANTLSWGGNANAQS</sequence>
<proteinExistence type="predicted"/>
<dbReference type="OrthoDB" id="5201434at2759"/>